<feature type="transmembrane region" description="Helical" evidence="1">
    <location>
        <begin position="29"/>
        <end position="46"/>
    </location>
</feature>
<feature type="transmembrane region" description="Helical" evidence="1">
    <location>
        <begin position="100"/>
        <end position="123"/>
    </location>
</feature>
<feature type="transmembrane region" description="Helical" evidence="1">
    <location>
        <begin position="66"/>
        <end position="88"/>
    </location>
</feature>
<feature type="transmembrane region" description="Helical" evidence="1">
    <location>
        <begin position="6"/>
        <end position="22"/>
    </location>
</feature>
<reference evidence="3 4" key="1">
    <citation type="journal article" date="2015" name="Genome Announc.">
        <title>Expanding the biotechnology potential of lactobacilli through comparative genomics of 213 strains and associated genera.</title>
        <authorList>
            <person name="Sun Z."/>
            <person name="Harris H.M."/>
            <person name="McCann A."/>
            <person name="Guo C."/>
            <person name="Argimon S."/>
            <person name="Zhang W."/>
            <person name="Yang X."/>
            <person name="Jeffery I.B."/>
            <person name="Cooney J.C."/>
            <person name="Kagawa T.F."/>
            <person name="Liu W."/>
            <person name="Song Y."/>
            <person name="Salvetti E."/>
            <person name="Wrobel A."/>
            <person name="Rasinkangas P."/>
            <person name="Parkhill J."/>
            <person name="Rea M.C."/>
            <person name="O'Sullivan O."/>
            <person name="Ritari J."/>
            <person name="Douillard F.P."/>
            <person name="Paul Ross R."/>
            <person name="Yang R."/>
            <person name="Briner A.E."/>
            <person name="Felis G.E."/>
            <person name="de Vos W.M."/>
            <person name="Barrangou R."/>
            <person name="Klaenhammer T.R."/>
            <person name="Caufield P.W."/>
            <person name="Cui Y."/>
            <person name="Zhang H."/>
            <person name="O'Toole P.W."/>
        </authorList>
    </citation>
    <scope>NUCLEOTIDE SEQUENCE [LARGE SCALE GENOMIC DNA]</scope>
    <source>
        <strain evidence="3 4">DSM 20314</strain>
    </source>
</reference>
<dbReference type="Pfam" id="PF02698">
    <property type="entry name" value="DUF218"/>
    <property type="match status" value="1"/>
</dbReference>
<dbReference type="PANTHER" id="PTHR30336:SF4">
    <property type="entry name" value="ENVELOPE BIOGENESIS FACTOR ELYC"/>
    <property type="match status" value="1"/>
</dbReference>
<dbReference type="AlphaFoldDB" id="A0A837RAL1"/>
<evidence type="ECO:0000259" key="2">
    <source>
        <dbReference type="Pfam" id="PF02698"/>
    </source>
</evidence>
<evidence type="ECO:0000313" key="4">
    <source>
        <dbReference type="Proteomes" id="UP000051020"/>
    </source>
</evidence>
<accession>A0A837RAL1</accession>
<gene>
    <name evidence="3" type="ORF">FD24_GL002839</name>
</gene>
<dbReference type="EMBL" id="AZCU01000006">
    <property type="protein sequence ID" value="KRK25705.1"/>
    <property type="molecule type" value="Genomic_DNA"/>
</dbReference>
<dbReference type="InterPro" id="IPR003848">
    <property type="entry name" value="DUF218"/>
</dbReference>
<organism evidence="3 4">
    <name type="scientific">Lactiplantibacillus pentosus DSM 20314</name>
    <dbReference type="NCBI Taxonomy" id="1423791"/>
    <lineage>
        <taxon>Bacteria</taxon>
        <taxon>Bacillati</taxon>
        <taxon>Bacillota</taxon>
        <taxon>Bacilli</taxon>
        <taxon>Lactobacillales</taxon>
        <taxon>Lactobacillaceae</taxon>
        <taxon>Lactiplantibacillus</taxon>
    </lineage>
</organism>
<dbReference type="GO" id="GO:0043164">
    <property type="term" value="P:Gram-negative-bacterium-type cell wall biogenesis"/>
    <property type="evidence" value="ECO:0007669"/>
    <property type="project" value="TreeGrafter"/>
</dbReference>
<name>A0A837RAL1_LACPE</name>
<proteinExistence type="predicted"/>
<dbReference type="Gene3D" id="3.40.50.620">
    <property type="entry name" value="HUPs"/>
    <property type="match status" value="1"/>
</dbReference>
<evidence type="ECO:0000256" key="1">
    <source>
        <dbReference type="SAM" id="Phobius"/>
    </source>
</evidence>
<keyword evidence="1" id="KW-0472">Membrane</keyword>
<dbReference type="PANTHER" id="PTHR30336">
    <property type="entry name" value="INNER MEMBRANE PROTEIN, PROBABLE PERMEASE"/>
    <property type="match status" value="1"/>
</dbReference>
<evidence type="ECO:0000313" key="3">
    <source>
        <dbReference type="EMBL" id="KRK25705.1"/>
    </source>
</evidence>
<dbReference type="InterPro" id="IPR051599">
    <property type="entry name" value="Cell_Envelope_Assoc"/>
</dbReference>
<feature type="transmembrane region" description="Helical" evidence="1">
    <location>
        <begin position="313"/>
        <end position="338"/>
    </location>
</feature>
<dbReference type="GO" id="GO:0005886">
    <property type="term" value="C:plasma membrane"/>
    <property type="evidence" value="ECO:0007669"/>
    <property type="project" value="TreeGrafter"/>
</dbReference>
<comment type="caution">
    <text evidence="3">The sequence shown here is derived from an EMBL/GenBank/DDBJ whole genome shotgun (WGS) entry which is preliminary data.</text>
</comment>
<dbReference type="InterPro" id="IPR014729">
    <property type="entry name" value="Rossmann-like_a/b/a_fold"/>
</dbReference>
<feature type="domain" description="DUF218" evidence="2">
    <location>
        <begin position="166"/>
        <end position="314"/>
    </location>
</feature>
<keyword evidence="1" id="KW-1133">Transmembrane helix</keyword>
<feature type="transmembrane region" description="Helical" evidence="1">
    <location>
        <begin position="129"/>
        <end position="153"/>
    </location>
</feature>
<sequence length="343" mass="38878">MVAMTPFYWGSLAFVSALTLQLTDRRHWLTGHLFLLAIIGILLSAYKEFSAQASPAWQFMLVGAKVLAYTLLPVVILIVAISFVRYSYRLIRKEGWALHYSLLAIVGLILLLMLVLSGLNFWLWQVPRVWQLLGLALLLTAYFAFSFIAYLVACVTTRMGRRRQIDHIIVLGAGLMPNGQPTRTLAFRLQAAAKYYHAQRSRYHQPITIVVSGGQGDDEVMAESTAMRRYLVAAGIPRDTIQEENRSTSTIENLKFSHALLVRTDPFYRAVIVTSGYHVLRANIFARQLHLNLTGIGTRTPLYYLPFAMFREYLALIVMYRWSNLAMVLLLTAGYVLALVRLV</sequence>
<dbReference type="Proteomes" id="UP000051020">
    <property type="component" value="Unassembled WGS sequence"/>
</dbReference>
<keyword evidence="1" id="KW-0812">Transmembrane</keyword>
<dbReference type="CDD" id="cd06259">
    <property type="entry name" value="YdcF-like"/>
    <property type="match status" value="1"/>
</dbReference>
<protein>
    <submittedName>
        <fullName evidence="3">Integral membrane protein</fullName>
    </submittedName>
</protein>
<dbReference type="GO" id="GO:0000270">
    <property type="term" value="P:peptidoglycan metabolic process"/>
    <property type="evidence" value="ECO:0007669"/>
    <property type="project" value="TreeGrafter"/>
</dbReference>